<protein>
    <submittedName>
        <fullName evidence="1">Uncharacterized protein</fullName>
    </submittedName>
</protein>
<keyword evidence="2" id="KW-1185">Reference proteome</keyword>
<sequence>MVKMSLMSFPFKEYLKRYESGVDEPKKANKKKNKEKMKPLSAGGVVLVVDNEPIWQKPV</sequence>
<evidence type="ECO:0000313" key="2">
    <source>
        <dbReference type="Proteomes" id="UP000829196"/>
    </source>
</evidence>
<dbReference type="AlphaFoldDB" id="A0A8T3AWJ9"/>
<comment type="caution">
    <text evidence="1">The sequence shown here is derived from an EMBL/GenBank/DDBJ whole genome shotgun (WGS) entry which is preliminary data.</text>
</comment>
<organism evidence="1 2">
    <name type="scientific">Dendrobium nobile</name>
    <name type="common">Orchid</name>
    <dbReference type="NCBI Taxonomy" id="94219"/>
    <lineage>
        <taxon>Eukaryota</taxon>
        <taxon>Viridiplantae</taxon>
        <taxon>Streptophyta</taxon>
        <taxon>Embryophyta</taxon>
        <taxon>Tracheophyta</taxon>
        <taxon>Spermatophyta</taxon>
        <taxon>Magnoliopsida</taxon>
        <taxon>Liliopsida</taxon>
        <taxon>Asparagales</taxon>
        <taxon>Orchidaceae</taxon>
        <taxon>Epidendroideae</taxon>
        <taxon>Malaxideae</taxon>
        <taxon>Dendrobiinae</taxon>
        <taxon>Dendrobium</taxon>
    </lineage>
</organism>
<evidence type="ECO:0000313" key="1">
    <source>
        <dbReference type="EMBL" id="KAI0500082.1"/>
    </source>
</evidence>
<accession>A0A8T3AWJ9</accession>
<gene>
    <name evidence="1" type="ORF">KFK09_018290</name>
</gene>
<dbReference type="Proteomes" id="UP000829196">
    <property type="component" value="Unassembled WGS sequence"/>
</dbReference>
<proteinExistence type="predicted"/>
<reference evidence="1" key="1">
    <citation type="journal article" date="2022" name="Front. Genet.">
        <title>Chromosome-Scale Assembly of the Dendrobium nobile Genome Provides Insights Into the Molecular Mechanism of the Biosynthesis of the Medicinal Active Ingredient of Dendrobium.</title>
        <authorList>
            <person name="Xu Q."/>
            <person name="Niu S.-C."/>
            <person name="Li K.-L."/>
            <person name="Zheng P.-J."/>
            <person name="Zhang X.-J."/>
            <person name="Jia Y."/>
            <person name="Liu Y."/>
            <person name="Niu Y.-X."/>
            <person name="Yu L.-H."/>
            <person name="Chen D.-F."/>
            <person name="Zhang G.-Q."/>
        </authorList>
    </citation>
    <scope>NUCLEOTIDE SEQUENCE</scope>
    <source>
        <tissue evidence="1">Leaf</tissue>
    </source>
</reference>
<dbReference type="EMBL" id="JAGYWB010000013">
    <property type="protein sequence ID" value="KAI0500082.1"/>
    <property type="molecule type" value="Genomic_DNA"/>
</dbReference>
<name>A0A8T3AWJ9_DENNO</name>